<sequence>MAAVRQIPYDRSLISPMLQMGFLVESEKFSGTPDMVLSLGPLKGSHTVCIPIIGECAFSQRQDELERKLMNEIETCPEVIMVIMVVIKEADTFRGPADGSAAWNEFCDKPFQSSRLFFAGPQDQPEAQAAEHALSQPIVVRDHVWCHISSTDDYVWVKEGDEQIDIEQRDAEHMAHGLSMDAVKEMVSNRFVKIKNYIANMGYTLDPSTDVSQIKTMPITLPLEGAFFVYGLQHTPPPMNGIAHGPRQISGSGTLPFFPQCMDFDRTQGCPFIQSSPWNFYFVPLYALDCMFIP</sequence>
<dbReference type="AlphaFoldDB" id="A0A0D0DWZ4"/>
<reference evidence="1 2" key="1">
    <citation type="submission" date="2014-04" db="EMBL/GenBank/DDBJ databases">
        <authorList>
            <consortium name="DOE Joint Genome Institute"/>
            <person name="Kuo A."/>
            <person name="Kohler A."/>
            <person name="Jargeat P."/>
            <person name="Nagy L.G."/>
            <person name="Floudas D."/>
            <person name="Copeland A."/>
            <person name="Barry K.W."/>
            <person name="Cichocki N."/>
            <person name="Veneault-Fourrey C."/>
            <person name="LaButti K."/>
            <person name="Lindquist E.A."/>
            <person name="Lipzen A."/>
            <person name="Lundell T."/>
            <person name="Morin E."/>
            <person name="Murat C."/>
            <person name="Sun H."/>
            <person name="Tunlid A."/>
            <person name="Henrissat B."/>
            <person name="Grigoriev I.V."/>
            <person name="Hibbett D.S."/>
            <person name="Martin F."/>
            <person name="Nordberg H.P."/>
            <person name="Cantor M.N."/>
            <person name="Hua S.X."/>
        </authorList>
    </citation>
    <scope>NUCLEOTIDE SEQUENCE [LARGE SCALE GENOMIC DNA]</scope>
    <source>
        <strain evidence="1 2">Ve08.2h10</strain>
    </source>
</reference>
<gene>
    <name evidence="1" type="ORF">PAXRUDRAFT_12021</name>
</gene>
<dbReference type="EMBL" id="KN825103">
    <property type="protein sequence ID" value="KIK94491.1"/>
    <property type="molecule type" value="Genomic_DNA"/>
</dbReference>
<name>A0A0D0DWZ4_9AGAM</name>
<proteinExistence type="predicted"/>
<accession>A0A0D0DWZ4</accession>
<evidence type="ECO:0000313" key="1">
    <source>
        <dbReference type="EMBL" id="KIK94491.1"/>
    </source>
</evidence>
<dbReference type="OrthoDB" id="2692005at2759"/>
<protein>
    <submittedName>
        <fullName evidence="1">Uncharacterized protein</fullName>
    </submittedName>
</protein>
<reference evidence="2" key="2">
    <citation type="submission" date="2015-01" db="EMBL/GenBank/DDBJ databases">
        <title>Evolutionary Origins and Diversification of the Mycorrhizal Mutualists.</title>
        <authorList>
            <consortium name="DOE Joint Genome Institute"/>
            <consortium name="Mycorrhizal Genomics Consortium"/>
            <person name="Kohler A."/>
            <person name="Kuo A."/>
            <person name="Nagy L.G."/>
            <person name="Floudas D."/>
            <person name="Copeland A."/>
            <person name="Barry K.W."/>
            <person name="Cichocki N."/>
            <person name="Veneault-Fourrey C."/>
            <person name="LaButti K."/>
            <person name="Lindquist E.A."/>
            <person name="Lipzen A."/>
            <person name="Lundell T."/>
            <person name="Morin E."/>
            <person name="Murat C."/>
            <person name="Riley R."/>
            <person name="Ohm R."/>
            <person name="Sun H."/>
            <person name="Tunlid A."/>
            <person name="Henrissat B."/>
            <person name="Grigoriev I.V."/>
            <person name="Hibbett D.S."/>
            <person name="Martin F."/>
        </authorList>
    </citation>
    <scope>NUCLEOTIDE SEQUENCE [LARGE SCALE GENOMIC DNA]</scope>
    <source>
        <strain evidence="2">Ve08.2h10</strain>
    </source>
</reference>
<dbReference type="Proteomes" id="UP000054538">
    <property type="component" value="Unassembled WGS sequence"/>
</dbReference>
<keyword evidence="2" id="KW-1185">Reference proteome</keyword>
<dbReference type="HOGENOM" id="CLU_946991_0_0_1"/>
<dbReference type="InParanoid" id="A0A0D0DWZ4"/>
<organism evidence="1 2">
    <name type="scientific">Paxillus rubicundulus Ve08.2h10</name>
    <dbReference type="NCBI Taxonomy" id="930991"/>
    <lineage>
        <taxon>Eukaryota</taxon>
        <taxon>Fungi</taxon>
        <taxon>Dikarya</taxon>
        <taxon>Basidiomycota</taxon>
        <taxon>Agaricomycotina</taxon>
        <taxon>Agaricomycetes</taxon>
        <taxon>Agaricomycetidae</taxon>
        <taxon>Boletales</taxon>
        <taxon>Paxilineae</taxon>
        <taxon>Paxillaceae</taxon>
        <taxon>Paxillus</taxon>
    </lineage>
</organism>
<evidence type="ECO:0000313" key="2">
    <source>
        <dbReference type="Proteomes" id="UP000054538"/>
    </source>
</evidence>